<accession>A0A7J2TJB5</accession>
<evidence type="ECO:0000256" key="4">
    <source>
        <dbReference type="ARBA" id="ARBA00022741"/>
    </source>
</evidence>
<gene>
    <name evidence="8" type="ORF">ENP88_03980</name>
</gene>
<dbReference type="InterPro" id="IPR032875">
    <property type="entry name" value="Succ_CoA_lig_flav_dom"/>
</dbReference>
<dbReference type="NCBIfam" id="TIGR02717">
    <property type="entry name" value="AcCoA-syn-alpha"/>
    <property type="match status" value="1"/>
</dbReference>
<dbReference type="SMART" id="SM00881">
    <property type="entry name" value="CoA_binding"/>
    <property type="match status" value="1"/>
</dbReference>
<organism evidence="8">
    <name type="scientific">Archaeoglobus fulgidus</name>
    <dbReference type="NCBI Taxonomy" id="2234"/>
    <lineage>
        <taxon>Archaea</taxon>
        <taxon>Methanobacteriati</taxon>
        <taxon>Methanobacteriota</taxon>
        <taxon>Archaeoglobi</taxon>
        <taxon>Archaeoglobales</taxon>
        <taxon>Archaeoglobaceae</taxon>
        <taxon>Archaeoglobus</taxon>
    </lineage>
</organism>
<dbReference type="GO" id="GO:0046872">
    <property type="term" value="F:metal ion binding"/>
    <property type="evidence" value="ECO:0007669"/>
    <property type="project" value="InterPro"/>
</dbReference>
<evidence type="ECO:0000256" key="1">
    <source>
        <dbReference type="ARBA" id="ARBA00001619"/>
    </source>
</evidence>
<dbReference type="Gene3D" id="3.40.50.720">
    <property type="entry name" value="NAD(P)-binding Rossmann-like Domain"/>
    <property type="match status" value="1"/>
</dbReference>
<dbReference type="PANTHER" id="PTHR43334:SF1">
    <property type="entry name" value="3-HYDROXYPROPIONATE--COA LIGASE [ADP-FORMING]"/>
    <property type="match status" value="1"/>
</dbReference>
<proteinExistence type="predicted"/>
<comment type="caution">
    <text evidence="8">The sequence shown here is derived from an EMBL/GenBank/DDBJ whole genome shotgun (WGS) entry which is preliminary data.</text>
</comment>
<dbReference type="InterPro" id="IPR016102">
    <property type="entry name" value="Succinyl-CoA_synth-like"/>
</dbReference>
<evidence type="ECO:0000259" key="7">
    <source>
        <dbReference type="PROSITE" id="PS50975"/>
    </source>
</evidence>
<evidence type="ECO:0000256" key="3">
    <source>
        <dbReference type="ARBA" id="ARBA00022598"/>
    </source>
</evidence>
<name>A0A7J2TJB5_ARCFL</name>
<dbReference type="Pfam" id="PF13380">
    <property type="entry name" value="CoA_binding_2"/>
    <property type="match status" value="1"/>
</dbReference>
<comment type="catalytic activity">
    <reaction evidence="1">
        <text>acetate + ATP + CoA = acetyl-CoA + ADP + phosphate</text>
        <dbReference type="Rhea" id="RHEA:15081"/>
        <dbReference type="ChEBI" id="CHEBI:30089"/>
        <dbReference type="ChEBI" id="CHEBI:30616"/>
        <dbReference type="ChEBI" id="CHEBI:43474"/>
        <dbReference type="ChEBI" id="CHEBI:57287"/>
        <dbReference type="ChEBI" id="CHEBI:57288"/>
        <dbReference type="ChEBI" id="CHEBI:456216"/>
        <dbReference type="EC" id="6.2.1.13"/>
    </reaction>
</comment>
<dbReference type="FunFam" id="3.30.1490.20:FF:000020">
    <property type="entry name" value="Protein lysine acetyltransferase"/>
    <property type="match status" value="1"/>
</dbReference>
<dbReference type="Pfam" id="PF13549">
    <property type="entry name" value="ATP-grasp_5"/>
    <property type="match status" value="1"/>
</dbReference>
<evidence type="ECO:0000256" key="6">
    <source>
        <dbReference type="PROSITE-ProRule" id="PRU00409"/>
    </source>
</evidence>
<dbReference type="Pfam" id="PF19045">
    <property type="entry name" value="Ligase_CoA_2"/>
    <property type="match status" value="1"/>
</dbReference>
<dbReference type="InterPro" id="IPR036291">
    <property type="entry name" value="NAD(P)-bd_dom_sf"/>
</dbReference>
<dbReference type="InterPro" id="IPR013815">
    <property type="entry name" value="ATP_grasp_subdomain_1"/>
</dbReference>
<dbReference type="EC" id="6.2.1.13" evidence="2"/>
<dbReference type="PANTHER" id="PTHR43334">
    <property type="entry name" value="ACETATE--COA LIGASE [ADP-FORMING]"/>
    <property type="match status" value="1"/>
</dbReference>
<dbReference type="AlphaFoldDB" id="A0A7J2TJB5"/>
<sequence>MRAFFYPESIAVVGASAKRGSVGNEIIRNLKNFSGKLYAVNPKHREIEGVECYPSVSSLPEKVDLVIVATPAQSVAGVLEECGSKGIKNVIVISAGFKETGVEGEKLEEKLVEVARRHDIKLLGPNCLGIMNPEINLNATFSPLMPKKGNIAFLSQSGAFILAVILWAKKRKFGFSKIVSMGNKAVLDEADFLEYLAEDEKTKVIMLYIEGLQNGRRFMEVAKRVGRRKPIVVLKAGKTESGARAASSHTGSLAGSYEVYRTAFEQCGVIIAENAEELFDFSLALSKFRKIGKVAIVTNSGGPGVMASDAVELNNLELADLNFETIRALREFLPPSANFYNPVDILGDADTERFARALDVLSKDANVGSILSILAPTARIDFERAVDEVLKVKKPIFCCFMGIDERNEERLMENGIINFFDPSRAVRAMSAVERYSRMSFEEKEIPRFGISEKARDVFERIRKKFVGIEGMELLECYGIKIAPFGIAKNVEEAVELAERIGYPVVLKVVSPDIVHKSDIGAIKLKVERENIRESFYEVISRVETLMPNARIEGVMVQKMIPGGREVIIGMKKDPHFGKVVMFGLGGIYVEVFRDVSFKIAPLSREDAYDMIKKVKSYQLLKGVRGERGVDIDAIAETILRFTQLGMDFPVLEMEINPLKVFEKGCVAIDFRMFLEV</sequence>
<dbReference type="InterPro" id="IPR014089">
    <property type="entry name" value="AcCoA-synth-alpha"/>
</dbReference>
<dbReference type="SUPFAM" id="SSF52210">
    <property type="entry name" value="Succinyl-CoA synthetase domains"/>
    <property type="match status" value="2"/>
</dbReference>
<protein>
    <recommendedName>
        <fullName evidence="2">acetate--CoA ligase (ADP-forming)</fullName>
        <ecNumber evidence="2">6.2.1.13</ecNumber>
    </recommendedName>
</protein>
<dbReference type="Gene3D" id="3.40.50.261">
    <property type="entry name" value="Succinyl-CoA synthetase domains"/>
    <property type="match status" value="2"/>
</dbReference>
<dbReference type="PROSITE" id="PS50975">
    <property type="entry name" value="ATP_GRASP"/>
    <property type="match status" value="1"/>
</dbReference>
<dbReference type="SUPFAM" id="SSF56059">
    <property type="entry name" value="Glutathione synthetase ATP-binding domain-like"/>
    <property type="match status" value="1"/>
</dbReference>
<dbReference type="SUPFAM" id="SSF51735">
    <property type="entry name" value="NAD(P)-binding Rossmann-fold domains"/>
    <property type="match status" value="1"/>
</dbReference>
<dbReference type="InterPro" id="IPR051538">
    <property type="entry name" value="Acyl-CoA_Synth/Transferase"/>
</dbReference>
<evidence type="ECO:0000313" key="8">
    <source>
        <dbReference type="EMBL" id="HEH35306.1"/>
    </source>
</evidence>
<dbReference type="EMBL" id="DSLA01000061">
    <property type="protein sequence ID" value="HEH35306.1"/>
    <property type="molecule type" value="Genomic_DNA"/>
</dbReference>
<feature type="domain" description="ATP-grasp" evidence="7">
    <location>
        <begin position="471"/>
        <end position="507"/>
    </location>
</feature>
<dbReference type="Gene3D" id="3.30.470.20">
    <property type="entry name" value="ATP-grasp fold, B domain"/>
    <property type="match status" value="1"/>
</dbReference>
<keyword evidence="5 6" id="KW-0067">ATP-binding</keyword>
<dbReference type="Pfam" id="PF13607">
    <property type="entry name" value="Succ_CoA_lig"/>
    <property type="match status" value="1"/>
</dbReference>
<dbReference type="GO" id="GO:0043758">
    <property type="term" value="F:acetate-CoA ligase (ADP-forming) activity"/>
    <property type="evidence" value="ECO:0007669"/>
    <property type="project" value="UniProtKB-EC"/>
</dbReference>
<evidence type="ECO:0000256" key="2">
    <source>
        <dbReference type="ARBA" id="ARBA00012957"/>
    </source>
</evidence>
<dbReference type="InterPro" id="IPR011761">
    <property type="entry name" value="ATP-grasp"/>
</dbReference>
<dbReference type="InterPro" id="IPR043938">
    <property type="entry name" value="Ligase_CoA_dom"/>
</dbReference>
<evidence type="ECO:0000256" key="5">
    <source>
        <dbReference type="ARBA" id="ARBA00022840"/>
    </source>
</evidence>
<keyword evidence="4 6" id="KW-0547">Nucleotide-binding</keyword>
<reference evidence="8" key="1">
    <citation type="journal article" date="2020" name="mSystems">
        <title>Genome- and Community-Level Interaction Insights into Carbon Utilization and Element Cycling Functions of Hydrothermarchaeota in Hydrothermal Sediment.</title>
        <authorList>
            <person name="Zhou Z."/>
            <person name="Liu Y."/>
            <person name="Xu W."/>
            <person name="Pan J."/>
            <person name="Luo Z.H."/>
            <person name="Li M."/>
        </authorList>
    </citation>
    <scope>NUCLEOTIDE SEQUENCE [LARGE SCALE GENOMIC DNA]</scope>
    <source>
        <strain evidence="8">SpSt-26</strain>
    </source>
</reference>
<dbReference type="GO" id="GO:0005524">
    <property type="term" value="F:ATP binding"/>
    <property type="evidence" value="ECO:0007669"/>
    <property type="project" value="UniProtKB-UniRule"/>
</dbReference>
<dbReference type="Gene3D" id="3.30.1490.20">
    <property type="entry name" value="ATP-grasp fold, A domain"/>
    <property type="match status" value="1"/>
</dbReference>
<dbReference type="InterPro" id="IPR003781">
    <property type="entry name" value="CoA-bd"/>
</dbReference>
<keyword evidence="3" id="KW-0436">Ligase</keyword>